<evidence type="ECO:0000313" key="1">
    <source>
        <dbReference type="EMBL" id="KAK7396734.1"/>
    </source>
</evidence>
<dbReference type="Proteomes" id="UP001386955">
    <property type="component" value="Unassembled WGS sequence"/>
</dbReference>
<organism evidence="1 2">
    <name type="scientific">Psophocarpus tetragonolobus</name>
    <name type="common">Winged bean</name>
    <name type="synonym">Dolichos tetragonolobus</name>
    <dbReference type="NCBI Taxonomy" id="3891"/>
    <lineage>
        <taxon>Eukaryota</taxon>
        <taxon>Viridiplantae</taxon>
        <taxon>Streptophyta</taxon>
        <taxon>Embryophyta</taxon>
        <taxon>Tracheophyta</taxon>
        <taxon>Spermatophyta</taxon>
        <taxon>Magnoliopsida</taxon>
        <taxon>eudicotyledons</taxon>
        <taxon>Gunneridae</taxon>
        <taxon>Pentapetalae</taxon>
        <taxon>rosids</taxon>
        <taxon>fabids</taxon>
        <taxon>Fabales</taxon>
        <taxon>Fabaceae</taxon>
        <taxon>Papilionoideae</taxon>
        <taxon>50 kb inversion clade</taxon>
        <taxon>NPAAA clade</taxon>
        <taxon>indigoferoid/millettioid clade</taxon>
        <taxon>Phaseoleae</taxon>
        <taxon>Psophocarpus</taxon>
    </lineage>
</organism>
<gene>
    <name evidence="1" type="ORF">VNO78_17892</name>
</gene>
<keyword evidence="2" id="KW-1185">Reference proteome</keyword>
<comment type="caution">
    <text evidence="1">The sequence shown here is derived from an EMBL/GenBank/DDBJ whole genome shotgun (WGS) entry which is preliminary data.</text>
</comment>
<dbReference type="AlphaFoldDB" id="A0AAN9XLH9"/>
<sequence length="206" mass="22676">MSILNKEEVGRYKHLSTPLVADNFQDNNCLENELGVGHMIVESEVVNEGGYGSFKIVGIEGHAKVNSTPLSLEEFRLAFDPILPCAQASKETHQSISAQVSHGYSSGREVLHVNMVERLLDVIVAGLTNGCFRKQHGRVGKEVIGNITVSQRKVSEGQFLWVIGKSIEASCMVLEEVIVQRLAEMELRDRRRATDNQLEIGCGISG</sequence>
<protein>
    <submittedName>
        <fullName evidence="1">Uncharacterized protein</fullName>
    </submittedName>
</protein>
<evidence type="ECO:0000313" key="2">
    <source>
        <dbReference type="Proteomes" id="UP001386955"/>
    </source>
</evidence>
<accession>A0AAN9XLH9</accession>
<reference evidence="1 2" key="1">
    <citation type="submission" date="2024-01" db="EMBL/GenBank/DDBJ databases">
        <title>The genomes of 5 underutilized Papilionoideae crops provide insights into root nodulation and disease resistanc.</title>
        <authorList>
            <person name="Jiang F."/>
        </authorList>
    </citation>
    <scope>NUCLEOTIDE SEQUENCE [LARGE SCALE GENOMIC DNA]</scope>
    <source>
        <strain evidence="1">DUOXIRENSHENG_FW03</strain>
        <tissue evidence="1">Leaves</tissue>
    </source>
</reference>
<dbReference type="EMBL" id="JAYMYS010000004">
    <property type="protein sequence ID" value="KAK7396734.1"/>
    <property type="molecule type" value="Genomic_DNA"/>
</dbReference>
<name>A0AAN9XLH9_PSOTE</name>
<proteinExistence type="predicted"/>